<dbReference type="GO" id="GO:0017061">
    <property type="term" value="F:S-methyl-5-thioadenosine phosphorylase activity"/>
    <property type="evidence" value="ECO:0007669"/>
    <property type="project" value="InterPro"/>
</dbReference>
<accession>A0A419F1Z3</accession>
<proteinExistence type="predicted"/>
<keyword evidence="2" id="KW-0808">Transferase</keyword>
<dbReference type="EMBL" id="QZKI01000052">
    <property type="protein sequence ID" value="RJP71991.1"/>
    <property type="molecule type" value="Genomic_DNA"/>
</dbReference>
<dbReference type="InterPro" id="IPR000845">
    <property type="entry name" value="Nucleoside_phosphorylase_d"/>
</dbReference>
<dbReference type="SUPFAM" id="SSF53167">
    <property type="entry name" value="Purine and uridine phosphorylases"/>
    <property type="match status" value="1"/>
</dbReference>
<feature type="region of interest" description="Disordered" evidence="3">
    <location>
        <begin position="1"/>
        <end position="21"/>
    </location>
</feature>
<dbReference type="GO" id="GO:0009116">
    <property type="term" value="P:nucleoside metabolic process"/>
    <property type="evidence" value="ECO:0007669"/>
    <property type="project" value="InterPro"/>
</dbReference>
<dbReference type="Gene3D" id="3.40.50.1580">
    <property type="entry name" value="Nucleoside phosphorylase domain"/>
    <property type="match status" value="1"/>
</dbReference>
<evidence type="ECO:0000313" key="5">
    <source>
        <dbReference type="EMBL" id="RJP71991.1"/>
    </source>
</evidence>
<dbReference type="PANTHER" id="PTHR42679:SF2">
    <property type="entry name" value="S-METHYL-5'-THIOADENOSINE PHOSPHORYLASE"/>
    <property type="match status" value="1"/>
</dbReference>
<evidence type="ECO:0000256" key="2">
    <source>
        <dbReference type="ARBA" id="ARBA00022679"/>
    </source>
</evidence>
<reference evidence="5 6" key="1">
    <citation type="journal article" date="2017" name="ISME J.">
        <title>Energy and carbon metabolisms in a deep terrestrial subsurface fluid microbial community.</title>
        <authorList>
            <person name="Momper L."/>
            <person name="Jungbluth S.P."/>
            <person name="Lee M.D."/>
            <person name="Amend J.P."/>
        </authorList>
    </citation>
    <scope>NUCLEOTIDE SEQUENCE [LARGE SCALE GENOMIC DNA]</scope>
    <source>
        <strain evidence="5">SURF_17</strain>
    </source>
</reference>
<organism evidence="5 6">
    <name type="scientific">Candidatus Abyssobacteria bacterium SURF_17</name>
    <dbReference type="NCBI Taxonomy" id="2093361"/>
    <lineage>
        <taxon>Bacteria</taxon>
        <taxon>Pseudomonadati</taxon>
        <taxon>Candidatus Hydrogenedentota</taxon>
        <taxon>Candidatus Abyssobacteria</taxon>
    </lineage>
</organism>
<evidence type="ECO:0000313" key="6">
    <source>
        <dbReference type="Proteomes" id="UP000285961"/>
    </source>
</evidence>
<protein>
    <submittedName>
        <fullName evidence="5">Phosphorylase</fullName>
    </submittedName>
</protein>
<evidence type="ECO:0000256" key="3">
    <source>
        <dbReference type="SAM" id="MobiDB-lite"/>
    </source>
</evidence>
<dbReference type="GO" id="GO:0019509">
    <property type="term" value="P:L-methionine salvage from methylthioadenosine"/>
    <property type="evidence" value="ECO:0007669"/>
    <property type="project" value="TreeGrafter"/>
</dbReference>
<sequence>MRTQGDSPGTRRKRRLAASRKERQLPEFAVIGGSQAYRLLAQEAEKERLGERDTPFGKSQPVFLLTKPSGSFLFLSRHGEKGYSIAAPFVNYRANIYALKDLGVKQIVSWSGPGALSSDYRIGQFVLVDDVIDETRRRPATFFEHGGLGFVRQNPVFCPHMRDLLARALSGLKLDFASKGTYVCTEGPRLETPAEIRKFSVCGGHLVGMTLVPEVFLAKELEMCYAALCYVTNYAEGIRQKEFRPGILFEGLADRDEMEAVEESVSSFPSIIEAIARLAQENPPDCTCGQTMKRYRDRGDIGNDWHGWISVNADNQKQVPRRRREPRERRRRGRH</sequence>
<name>A0A419F1Z3_9BACT</name>
<feature type="compositionally biased region" description="Basic residues" evidence="3">
    <location>
        <begin position="319"/>
        <end position="335"/>
    </location>
</feature>
<gene>
    <name evidence="5" type="ORF">C4532_06860</name>
</gene>
<dbReference type="AlphaFoldDB" id="A0A419F1Z3"/>
<feature type="region of interest" description="Disordered" evidence="3">
    <location>
        <begin position="316"/>
        <end position="335"/>
    </location>
</feature>
<dbReference type="InterPro" id="IPR010044">
    <property type="entry name" value="MTAP"/>
</dbReference>
<keyword evidence="1" id="KW-0328">Glycosyltransferase</keyword>
<dbReference type="GO" id="GO:0005829">
    <property type="term" value="C:cytosol"/>
    <property type="evidence" value="ECO:0007669"/>
    <property type="project" value="TreeGrafter"/>
</dbReference>
<evidence type="ECO:0000259" key="4">
    <source>
        <dbReference type="Pfam" id="PF01048"/>
    </source>
</evidence>
<dbReference type="InterPro" id="IPR035994">
    <property type="entry name" value="Nucleoside_phosphorylase_sf"/>
</dbReference>
<dbReference type="PANTHER" id="PTHR42679">
    <property type="entry name" value="S-METHYL-5'-THIOADENOSINE PHOSPHORYLASE"/>
    <property type="match status" value="1"/>
</dbReference>
<comment type="caution">
    <text evidence="5">The sequence shown here is derived from an EMBL/GenBank/DDBJ whole genome shotgun (WGS) entry which is preliminary data.</text>
</comment>
<dbReference type="Proteomes" id="UP000285961">
    <property type="component" value="Unassembled WGS sequence"/>
</dbReference>
<feature type="domain" description="Nucleoside phosphorylase" evidence="4">
    <location>
        <begin position="28"/>
        <end position="243"/>
    </location>
</feature>
<dbReference type="CDD" id="cd09010">
    <property type="entry name" value="MTAP_SsMTAPII_like_MTIP"/>
    <property type="match status" value="1"/>
</dbReference>
<evidence type="ECO:0000256" key="1">
    <source>
        <dbReference type="ARBA" id="ARBA00022676"/>
    </source>
</evidence>
<dbReference type="Pfam" id="PF01048">
    <property type="entry name" value="PNP_UDP_1"/>
    <property type="match status" value="1"/>
</dbReference>